<geneLocation type="plasmid" evidence="1">
    <name>plasmid2</name>
</geneLocation>
<name>A0A1Z4JS69_LEPBY</name>
<proteinExistence type="predicted"/>
<dbReference type="EMBL" id="AP018205">
    <property type="protein sequence ID" value="BAY59554.1"/>
    <property type="molecule type" value="Genomic_DNA"/>
</dbReference>
<organism evidence="1 2">
    <name type="scientific">Leptolyngbya boryana NIES-2135</name>
    <dbReference type="NCBI Taxonomy" id="1973484"/>
    <lineage>
        <taxon>Bacteria</taxon>
        <taxon>Bacillati</taxon>
        <taxon>Cyanobacteriota</taxon>
        <taxon>Cyanophyceae</taxon>
        <taxon>Leptolyngbyales</taxon>
        <taxon>Leptolyngbyaceae</taxon>
        <taxon>Leptolyngbya group</taxon>
        <taxon>Leptolyngbya</taxon>
    </lineage>
</organism>
<protein>
    <submittedName>
        <fullName evidence="1">Uncharacterized protein</fullName>
    </submittedName>
</protein>
<accession>A0A1Z4JS69</accession>
<dbReference type="AlphaFoldDB" id="A0A1Z4JS69"/>
<dbReference type="Proteomes" id="UP000217895">
    <property type="component" value="Plasmid Plasmid2 dna"/>
</dbReference>
<gene>
    <name evidence="1" type="ORF">NIES2135_64310</name>
</gene>
<sequence length="172" mass="19440">MDEEMLRQQYEQTGNLLDILKNPAVMEEIIRLESEYGEIGAGFPAYSKNPQPVTPNQANAVMRKVRLQSMVLIDLAELIQSVNLGVGTEAAITEGRRRIREHLAHLTDEQQAYFDALVDEDQLQLLDKPLRARLKSVVHLLLSDSDWNAIGQAATNALQNQWNEFIRNSKTA</sequence>
<evidence type="ECO:0000313" key="2">
    <source>
        <dbReference type="Proteomes" id="UP000217895"/>
    </source>
</evidence>
<keyword evidence="2" id="KW-1185">Reference proteome</keyword>
<reference evidence="1 2" key="1">
    <citation type="submission" date="2017-06" db="EMBL/GenBank/DDBJ databases">
        <title>Genome sequencing of cyanobaciteial culture collection at National Institute for Environmental Studies (NIES).</title>
        <authorList>
            <person name="Hirose Y."/>
            <person name="Shimura Y."/>
            <person name="Fujisawa T."/>
            <person name="Nakamura Y."/>
            <person name="Kawachi M."/>
        </authorList>
    </citation>
    <scope>NUCLEOTIDE SEQUENCE [LARGE SCALE GENOMIC DNA]</scope>
    <source>
        <strain evidence="1 2">NIES-2135</strain>
        <plasmid evidence="2">Plasmid Plasmid2 dna</plasmid>
    </source>
</reference>
<keyword evidence="1" id="KW-0614">Plasmid</keyword>
<evidence type="ECO:0000313" key="1">
    <source>
        <dbReference type="EMBL" id="BAY59554.1"/>
    </source>
</evidence>